<dbReference type="RefSeq" id="WP_271089669.1">
    <property type="nucleotide sequence ID" value="NZ_JAPJZH010000006.1"/>
</dbReference>
<feature type="region of interest" description="Disordered" evidence="1">
    <location>
        <begin position="232"/>
        <end position="254"/>
    </location>
</feature>
<feature type="compositionally biased region" description="Polar residues" evidence="1">
    <location>
        <begin position="232"/>
        <end position="247"/>
    </location>
</feature>
<evidence type="ECO:0000313" key="3">
    <source>
        <dbReference type="Proteomes" id="UP001148313"/>
    </source>
</evidence>
<dbReference type="InterPro" id="IPR016181">
    <property type="entry name" value="Acyl_CoA_acyltransferase"/>
</dbReference>
<evidence type="ECO:0000313" key="2">
    <source>
        <dbReference type="EMBL" id="MDA4845961.1"/>
    </source>
</evidence>
<evidence type="ECO:0008006" key="4">
    <source>
        <dbReference type="Google" id="ProtNLM"/>
    </source>
</evidence>
<dbReference type="SUPFAM" id="SSF55729">
    <property type="entry name" value="Acyl-CoA N-acyltransferases (Nat)"/>
    <property type="match status" value="1"/>
</dbReference>
<sequence length="254" mass="28563">MSEFFDDLTTVAAHYKTKMLGKGFEVRHSTDFELLTVVSETMGMAITPHFSPRHNAFYQGEAFWIGVYDKDRCVGALAVKRQPLGSESLASYAKRTWTMLYGPGSDNAIIFDREQQPFLERTSGNLVYAGEFRVDPKYQKSGIGVFLAGYMKAMLWQQWPDTEAVYIYMEDKDVRAGLLAAIEMSVQIKNALRWVCPPSQAQPEYWLGAETREEFEGWLRDCLLSIAASNSNMSQGRKPLSGSSTAKQADHIPG</sequence>
<proteinExistence type="predicted"/>
<organism evidence="2 3">
    <name type="scientific">Hoeflea poritis</name>
    <dbReference type="NCBI Taxonomy" id="2993659"/>
    <lineage>
        <taxon>Bacteria</taxon>
        <taxon>Pseudomonadati</taxon>
        <taxon>Pseudomonadota</taxon>
        <taxon>Alphaproteobacteria</taxon>
        <taxon>Hyphomicrobiales</taxon>
        <taxon>Rhizobiaceae</taxon>
        <taxon>Hoeflea</taxon>
    </lineage>
</organism>
<name>A0ABT4VML2_9HYPH</name>
<evidence type="ECO:0000256" key="1">
    <source>
        <dbReference type="SAM" id="MobiDB-lite"/>
    </source>
</evidence>
<accession>A0ABT4VML2</accession>
<protein>
    <recommendedName>
        <fullName evidence="4">N-acetyltransferase domain-containing protein</fullName>
    </recommendedName>
</protein>
<dbReference type="EMBL" id="JAPJZH010000006">
    <property type="protein sequence ID" value="MDA4845961.1"/>
    <property type="molecule type" value="Genomic_DNA"/>
</dbReference>
<comment type="caution">
    <text evidence="2">The sequence shown here is derived from an EMBL/GenBank/DDBJ whole genome shotgun (WGS) entry which is preliminary data.</text>
</comment>
<keyword evidence="3" id="KW-1185">Reference proteome</keyword>
<dbReference type="Proteomes" id="UP001148313">
    <property type="component" value="Unassembled WGS sequence"/>
</dbReference>
<gene>
    <name evidence="2" type="ORF">OOZ53_11415</name>
</gene>
<reference evidence="2" key="1">
    <citation type="submission" date="2022-11" db="EMBL/GenBank/DDBJ databases">
        <title>Hoeflea poritis sp. nov., isolated from scleractinian coral Porites lutea.</title>
        <authorList>
            <person name="Zhang G."/>
            <person name="Wei Q."/>
            <person name="Cai L."/>
        </authorList>
    </citation>
    <scope>NUCLEOTIDE SEQUENCE</scope>
    <source>
        <strain evidence="2">E7-10</strain>
    </source>
</reference>